<feature type="region of interest" description="Disordered" evidence="1">
    <location>
        <begin position="1"/>
        <end position="31"/>
    </location>
</feature>
<accession>A0A8H5B0F1</accession>
<proteinExistence type="predicted"/>
<sequence>MSLHRTMNKDGLSDGMMRPHDRMRAPRDNWESEALPLRPVMRYSAGGTTIGVEPEARQGWRYSRSTLSLRPRDGAG</sequence>
<evidence type="ECO:0000256" key="1">
    <source>
        <dbReference type="SAM" id="MobiDB-lite"/>
    </source>
</evidence>
<dbReference type="EMBL" id="JAACJK010000223">
    <property type="protein sequence ID" value="KAF5313718.1"/>
    <property type="molecule type" value="Genomic_DNA"/>
</dbReference>
<comment type="caution">
    <text evidence="2">The sequence shown here is derived from an EMBL/GenBank/DDBJ whole genome shotgun (WGS) entry which is preliminary data.</text>
</comment>
<feature type="compositionally biased region" description="Basic and acidic residues" evidence="1">
    <location>
        <begin position="7"/>
        <end position="30"/>
    </location>
</feature>
<reference evidence="2 3" key="1">
    <citation type="journal article" date="2020" name="ISME J.">
        <title>Uncovering the hidden diversity of litter-decomposition mechanisms in mushroom-forming fungi.</title>
        <authorList>
            <person name="Floudas D."/>
            <person name="Bentzer J."/>
            <person name="Ahren D."/>
            <person name="Johansson T."/>
            <person name="Persson P."/>
            <person name="Tunlid A."/>
        </authorList>
    </citation>
    <scope>NUCLEOTIDE SEQUENCE [LARGE SCALE GENOMIC DNA]</scope>
    <source>
        <strain evidence="2 3">CBS 175.51</strain>
    </source>
</reference>
<name>A0A8H5B0F1_9AGAR</name>
<dbReference type="Proteomes" id="UP000541558">
    <property type="component" value="Unassembled WGS sequence"/>
</dbReference>
<evidence type="ECO:0000313" key="2">
    <source>
        <dbReference type="EMBL" id="KAF5313718.1"/>
    </source>
</evidence>
<gene>
    <name evidence="2" type="ORF">D9611_010215</name>
</gene>
<protein>
    <submittedName>
        <fullName evidence="2">Uncharacterized protein</fullName>
    </submittedName>
</protein>
<keyword evidence="3" id="KW-1185">Reference proteome</keyword>
<organism evidence="2 3">
    <name type="scientific">Ephemerocybe angulata</name>
    <dbReference type="NCBI Taxonomy" id="980116"/>
    <lineage>
        <taxon>Eukaryota</taxon>
        <taxon>Fungi</taxon>
        <taxon>Dikarya</taxon>
        <taxon>Basidiomycota</taxon>
        <taxon>Agaricomycotina</taxon>
        <taxon>Agaricomycetes</taxon>
        <taxon>Agaricomycetidae</taxon>
        <taxon>Agaricales</taxon>
        <taxon>Agaricineae</taxon>
        <taxon>Psathyrellaceae</taxon>
        <taxon>Ephemerocybe</taxon>
    </lineage>
</organism>
<dbReference type="AlphaFoldDB" id="A0A8H5B0F1"/>
<evidence type="ECO:0000313" key="3">
    <source>
        <dbReference type="Proteomes" id="UP000541558"/>
    </source>
</evidence>